<keyword evidence="11 15" id="KW-0106">Calcium</keyword>
<name>A0AAJ0BJ72_9PEZI</name>
<feature type="signal peptide" evidence="16">
    <location>
        <begin position="1"/>
        <end position="17"/>
    </location>
</feature>
<keyword evidence="8 16" id="KW-0732">Signal</keyword>
<feature type="active site" description="Charge relay system" evidence="15">
    <location>
        <position position="505"/>
    </location>
</feature>
<comment type="catalytic activity">
    <reaction evidence="1">
        <text>Release of an N-terminal tripeptide from a polypeptide.</text>
        <dbReference type="EC" id="3.4.14.10"/>
    </reaction>
</comment>
<dbReference type="AlphaFoldDB" id="A0AAJ0BJ72"/>
<evidence type="ECO:0000256" key="1">
    <source>
        <dbReference type="ARBA" id="ARBA00001910"/>
    </source>
</evidence>
<keyword evidence="19" id="KW-1185">Reference proteome</keyword>
<dbReference type="GO" id="GO:0006508">
    <property type="term" value="P:proteolysis"/>
    <property type="evidence" value="ECO:0007669"/>
    <property type="project" value="UniProtKB-KW"/>
</dbReference>
<dbReference type="EMBL" id="MU839828">
    <property type="protein sequence ID" value="KAK1758950.1"/>
    <property type="molecule type" value="Genomic_DNA"/>
</dbReference>
<reference evidence="18" key="1">
    <citation type="submission" date="2023-06" db="EMBL/GenBank/DDBJ databases">
        <title>Genome-scale phylogeny and comparative genomics of the fungal order Sordariales.</title>
        <authorList>
            <consortium name="Lawrence Berkeley National Laboratory"/>
            <person name="Hensen N."/>
            <person name="Bonometti L."/>
            <person name="Westerberg I."/>
            <person name="Brannstrom I.O."/>
            <person name="Guillou S."/>
            <person name="Cros-Aarteil S."/>
            <person name="Calhoun S."/>
            <person name="Haridas S."/>
            <person name="Kuo A."/>
            <person name="Mondo S."/>
            <person name="Pangilinan J."/>
            <person name="Riley R."/>
            <person name="Labutti K."/>
            <person name="Andreopoulos B."/>
            <person name="Lipzen A."/>
            <person name="Chen C."/>
            <person name="Yanf M."/>
            <person name="Daum C."/>
            <person name="Ng V."/>
            <person name="Clum A."/>
            <person name="Steindorff A."/>
            <person name="Ohm R."/>
            <person name="Martin F."/>
            <person name="Silar P."/>
            <person name="Natvig D."/>
            <person name="Lalanne C."/>
            <person name="Gautier V."/>
            <person name="Ament-Velasquez S.L."/>
            <person name="Kruys A."/>
            <person name="Hutchinson M.I."/>
            <person name="Powell A.J."/>
            <person name="Barry K."/>
            <person name="Miller A.N."/>
            <person name="Grigoriev I.V."/>
            <person name="Debuchy R."/>
            <person name="Gladieux P."/>
            <person name="Thoren M.H."/>
            <person name="Johannesson H."/>
        </authorList>
    </citation>
    <scope>NUCLEOTIDE SEQUENCE</scope>
    <source>
        <strain evidence="18">PSN4</strain>
    </source>
</reference>
<evidence type="ECO:0000256" key="5">
    <source>
        <dbReference type="ARBA" id="ARBA00022525"/>
    </source>
</evidence>
<feature type="binding site" evidence="15">
    <location>
        <position position="548"/>
    </location>
    <ligand>
        <name>Ca(2+)</name>
        <dbReference type="ChEBI" id="CHEBI:29108"/>
    </ligand>
</feature>
<gene>
    <name evidence="18" type="ORF">QBC47DRAFT_314880</name>
</gene>
<keyword evidence="14" id="KW-0325">Glycoprotein</keyword>
<dbReference type="CDD" id="cd11377">
    <property type="entry name" value="Pro-peptidase_S53"/>
    <property type="match status" value="1"/>
</dbReference>
<dbReference type="GO" id="GO:0008240">
    <property type="term" value="F:tripeptidyl-peptidase activity"/>
    <property type="evidence" value="ECO:0007669"/>
    <property type="project" value="UniProtKB-EC"/>
</dbReference>
<keyword evidence="5" id="KW-0964">Secreted</keyword>
<evidence type="ECO:0000259" key="17">
    <source>
        <dbReference type="PROSITE" id="PS51695"/>
    </source>
</evidence>
<evidence type="ECO:0000256" key="6">
    <source>
        <dbReference type="ARBA" id="ARBA00022670"/>
    </source>
</evidence>
<evidence type="ECO:0000313" key="18">
    <source>
        <dbReference type="EMBL" id="KAK1758950.1"/>
    </source>
</evidence>
<sequence length="610" mass="66509">MVRCLSVLAALVALGHCKSTVFESLPVKPRDWTRLHDAPADQPLKLRIALAQPNADLFERTLYEVSDPQHANYGKHLSRRALTSMMAPRAESTAAVRNWLREAGVADDKVKVDGEWINLRLTVREASALLDADFGVWNHDGTEINKVRALNYSVPESVAEHITTVIPVVRFGQVRAQRNHIFEVTPAPEPQFKVAAAIPPQNLDVAACNATITPECLRALYKVGSYKADTSKKSLFGVCGYLEQWAKYDQLELFTAKYAPYAADANFSTTLIAGGRNDQGSTPDESSIEASLDIEYAVALSYKTPITYYSTGGRGPLVPDLDQPDPDASDNEPYVDFLDYMLKLPDNKLPQTLTTSYGEDEQSVPRPYVEKVCQMFGQLGARGVSVIFSSGDTGVGSACQTNDGKNTTRFLPIFPAACPWVTSVGATRYVQPEAAVGFSSGGFSDVFPRPLYQELAVSSYLRFQLKDRWKGLYNPSGRGFPDVAAQGVRFHVIDRDQDVLVGGTSASAPTFAALISLLNNARLGRGLPPMGFLNPWLYSIGLSGFTDITHGGSIGCTGVDQYSGLPTPYVPYASWNATAGWDPVTGLGTPLFDRLLDLSTPGWWLPHIGH</sequence>
<keyword evidence="9 15" id="KW-0378">Hydrolase</keyword>
<comment type="caution">
    <text evidence="18">The sequence shown here is derived from an EMBL/GenBank/DDBJ whole genome shotgun (WGS) entry which is preliminary data.</text>
</comment>
<evidence type="ECO:0000256" key="11">
    <source>
        <dbReference type="ARBA" id="ARBA00022837"/>
    </source>
</evidence>
<evidence type="ECO:0000256" key="8">
    <source>
        <dbReference type="ARBA" id="ARBA00022729"/>
    </source>
</evidence>
<accession>A0AAJ0BJ72</accession>
<dbReference type="Pfam" id="PF09286">
    <property type="entry name" value="Pro-kuma_activ"/>
    <property type="match status" value="1"/>
</dbReference>
<protein>
    <recommendedName>
        <fullName evidence="4">tripeptidyl-peptidase II</fullName>
        <ecNumber evidence="4">3.4.14.10</ecNumber>
    </recommendedName>
</protein>
<feature type="chain" id="PRO_5042459103" description="tripeptidyl-peptidase II" evidence="16">
    <location>
        <begin position="18"/>
        <end position="610"/>
    </location>
</feature>
<keyword evidence="13" id="KW-0865">Zymogen</keyword>
<evidence type="ECO:0000256" key="2">
    <source>
        <dbReference type="ARBA" id="ARBA00002451"/>
    </source>
</evidence>
<dbReference type="PANTHER" id="PTHR14218:SF35">
    <property type="entry name" value="PEPTIDASE S53 DOMAIN-CONTAINING PROTEIN"/>
    <property type="match status" value="1"/>
</dbReference>
<dbReference type="PROSITE" id="PS51695">
    <property type="entry name" value="SEDOLISIN"/>
    <property type="match status" value="1"/>
</dbReference>
<dbReference type="PANTHER" id="PTHR14218">
    <property type="entry name" value="PROTEASE S8 TRIPEPTIDYL PEPTIDASE I CLN2"/>
    <property type="match status" value="1"/>
</dbReference>
<evidence type="ECO:0000313" key="19">
    <source>
        <dbReference type="Proteomes" id="UP001239445"/>
    </source>
</evidence>
<evidence type="ECO:0000256" key="13">
    <source>
        <dbReference type="ARBA" id="ARBA00023145"/>
    </source>
</evidence>
<dbReference type="CDD" id="cd04056">
    <property type="entry name" value="Peptidases_S53"/>
    <property type="match status" value="1"/>
</dbReference>
<feature type="binding site" evidence="15">
    <location>
        <position position="547"/>
    </location>
    <ligand>
        <name>Ca(2+)</name>
        <dbReference type="ChEBI" id="CHEBI:29108"/>
    </ligand>
</feature>
<feature type="active site" description="Charge relay system" evidence="15">
    <location>
        <position position="289"/>
    </location>
</feature>
<keyword evidence="10 15" id="KW-0720">Serine protease</keyword>
<evidence type="ECO:0000256" key="15">
    <source>
        <dbReference type="PROSITE-ProRule" id="PRU01032"/>
    </source>
</evidence>
<evidence type="ECO:0000256" key="9">
    <source>
        <dbReference type="ARBA" id="ARBA00022801"/>
    </source>
</evidence>
<evidence type="ECO:0000256" key="14">
    <source>
        <dbReference type="ARBA" id="ARBA00023180"/>
    </source>
</evidence>
<dbReference type="EC" id="3.4.14.10" evidence="4"/>
<dbReference type="SUPFAM" id="SSF54897">
    <property type="entry name" value="Protease propeptides/inhibitors"/>
    <property type="match status" value="1"/>
</dbReference>
<evidence type="ECO:0000256" key="10">
    <source>
        <dbReference type="ARBA" id="ARBA00022825"/>
    </source>
</evidence>
<dbReference type="SMART" id="SM00944">
    <property type="entry name" value="Pro-kuma_activ"/>
    <property type="match status" value="1"/>
</dbReference>
<dbReference type="InterPro" id="IPR050819">
    <property type="entry name" value="Tripeptidyl-peptidase_I"/>
</dbReference>
<evidence type="ECO:0000256" key="3">
    <source>
        <dbReference type="ARBA" id="ARBA00004239"/>
    </source>
</evidence>
<evidence type="ECO:0000256" key="4">
    <source>
        <dbReference type="ARBA" id="ARBA00012462"/>
    </source>
</evidence>
<dbReference type="GO" id="GO:0005576">
    <property type="term" value="C:extracellular region"/>
    <property type="evidence" value="ECO:0007669"/>
    <property type="project" value="UniProtKB-SubCell"/>
</dbReference>
<evidence type="ECO:0000256" key="16">
    <source>
        <dbReference type="SAM" id="SignalP"/>
    </source>
</evidence>
<dbReference type="GO" id="GO:0004252">
    <property type="term" value="F:serine-type endopeptidase activity"/>
    <property type="evidence" value="ECO:0007669"/>
    <property type="project" value="UniProtKB-UniRule"/>
</dbReference>
<feature type="binding site" evidence="15">
    <location>
        <position position="580"/>
    </location>
    <ligand>
        <name>Ca(2+)</name>
        <dbReference type="ChEBI" id="CHEBI:29108"/>
    </ligand>
</feature>
<feature type="binding site" evidence="15">
    <location>
        <position position="582"/>
    </location>
    <ligand>
        <name>Ca(2+)</name>
        <dbReference type="ChEBI" id="CHEBI:29108"/>
    </ligand>
</feature>
<feature type="domain" description="Peptidase S53" evidence="17">
    <location>
        <begin position="211"/>
        <end position="602"/>
    </location>
</feature>
<evidence type="ECO:0000256" key="7">
    <source>
        <dbReference type="ARBA" id="ARBA00022723"/>
    </source>
</evidence>
<dbReference type="SUPFAM" id="SSF52743">
    <property type="entry name" value="Subtilisin-like"/>
    <property type="match status" value="1"/>
</dbReference>
<keyword evidence="7 15" id="KW-0479">Metal-binding</keyword>
<dbReference type="InterPro" id="IPR030400">
    <property type="entry name" value="Sedolisin_dom"/>
</dbReference>
<dbReference type="Gene3D" id="3.40.50.200">
    <property type="entry name" value="Peptidase S8/S53 domain"/>
    <property type="match status" value="1"/>
</dbReference>
<comment type="function">
    <text evidence="2">Secreted tripeptidyl-peptidase which degrades proteins at acidic pHs and is involved in virulence.</text>
</comment>
<dbReference type="InterPro" id="IPR036852">
    <property type="entry name" value="Peptidase_S8/S53_dom_sf"/>
</dbReference>
<keyword evidence="6 15" id="KW-0645">Protease</keyword>
<organism evidence="18 19">
    <name type="scientific">Echria macrotheca</name>
    <dbReference type="NCBI Taxonomy" id="438768"/>
    <lineage>
        <taxon>Eukaryota</taxon>
        <taxon>Fungi</taxon>
        <taxon>Dikarya</taxon>
        <taxon>Ascomycota</taxon>
        <taxon>Pezizomycotina</taxon>
        <taxon>Sordariomycetes</taxon>
        <taxon>Sordariomycetidae</taxon>
        <taxon>Sordariales</taxon>
        <taxon>Schizotheciaceae</taxon>
        <taxon>Echria</taxon>
    </lineage>
</organism>
<comment type="subcellular location">
    <subcellularLocation>
        <location evidence="3">Secreted</location>
        <location evidence="3">Extracellular space</location>
    </subcellularLocation>
</comment>
<feature type="active site" description="Charge relay system" evidence="15">
    <location>
        <position position="293"/>
    </location>
</feature>
<keyword evidence="12" id="KW-0843">Virulence</keyword>
<comment type="cofactor">
    <cofactor evidence="15">
        <name>Ca(2+)</name>
        <dbReference type="ChEBI" id="CHEBI:29108"/>
    </cofactor>
    <text evidence="15">Binds 1 Ca(2+) ion per subunit.</text>
</comment>
<evidence type="ECO:0000256" key="12">
    <source>
        <dbReference type="ARBA" id="ARBA00023026"/>
    </source>
</evidence>
<dbReference type="GO" id="GO:0046872">
    <property type="term" value="F:metal ion binding"/>
    <property type="evidence" value="ECO:0007669"/>
    <property type="project" value="UniProtKB-UniRule"/>
</dbReference>
<dbReference type="InterPro" id="IPR015366">
    <property type="entry name" value="S53_propep"/>
</dbReference>
<dbReference type="Proteomes" id="UP001239445">
    <property type="component" value="Unassembled WGS sequence"/>
</dbReference>
<dbReference type="FunFam" id="3.40.50.200:FF:000015">
    <property type="entry name" value="Tripeptidyl peptidase A"/>
    <property type="match status" value="1"/>
</dbReference>
<proteinExistence type="predicted"/>